<proteinExistence type="predicted"/>
<dbReference type="AlphaFoldDB" id="A0AA45ANC9"/>
<dbReference type="PANTHER" id="PTHR42101:SF1">
    <property type="entry name" value="LOW TEMPERATURE REQUIREMENT A"/>
    <property type="match status" value="1"/>
</dbReference>
<protein>
    <recommendedName>
        <fullName evidence="5">Low temperature requirement A</fullName>
    </recommendedName>
</protein>
<evidence type="ECO:0008006" key="5">
    <source>
        <dbReference type="Google" id="ProtNLM"/>
    </source>
</evidence>
<feature type="transmembrane region" description="Helical" evidence="2">
    <location>
        <begin position="568"/>
        <end position="589"/>
    </location>
</feature>
<keyword evidence="2" id="KW-0472">Membrane</keyword>
<dbReference type="EMBL" id="MPSH01000008">
    <property type="protein sequence ID" value="PNH33415.1"/>
    <property type="molecule type" value="Genomic_DNA"/>
</dbReference>
<feature type="region of interest" description="Disordered" evidence="1">
    <location>
        <begin position="80"/>
        <end position="104"/>
    </location>
</feature>
<feature type="transmembrane region" description="Helical" evidence="2">
    <location>
        <begin position="535"/>
        <end position="556"/>
    </location>
</feature>
<feature type="transmembrane region" description="Helical" evidence="2">
    <location>
        <begin position="283"/>
        <end position="304"/>
    </location>
</feature>
<name>A0AA45ANC9_VERDA</name>
<feature type="compositionally biased region" description="Polar residues" evidence="1">
    <location>
        <begin position="16"/>
        <end position="29"/>
    </location>
</feature>
<evidence type="ECO:0000313" key="3">
    <source>
        <dbReference type="EMBL" id="PNH33415.1"/>
    </source>
</evidence>
<feature type="transmembrane region" description="Helical" evidence="2">
    <location>
        <begin position="601"/>
        <end position="620"/>
    </location>
</feature>
<sequence>MTRLPTSHFDMRRTDSINSSTALTGVQRTNSGISSIEHLGVPRTDSSRSAASTASWGLDYLQEEKIAPLKWIKSPVNVRTDSSREASENAAASDNGEENNKNTNATTANEVLHLSVRENANTIELFSDLFFIANLETFTSAHSVNNVNTLVAYISFFSIIWFTWFQITLHDVRFSLDSGYERVCKLAQFCIFVGFAFVGSSFDPEQDGQNNQNFRILCHILLGSRLLMVIQYSVALHFIRRHTESMTWPLSLTIAALVFSGGSFLSMTVSFKPGAKPGLGIYYLYYVILGIEAAVTLGISIVWRKTGFKRTHLTERMGLLTLVIIGEGAIGATKTVGKVMGNDDVRLDATLLIACMVLILLLSWMLYFDNPPECNFGSIRQQVWAVLHFPFHLGMIGIVEGSQQIILAWHVLRRFISFRKDVRVACIEQHLDGTALVRAITRALDKLKLADDSNGRDWLPRILDEVQTLGNTTDVCSLGRLGAGTSSLPPAFDTLTRTLTTALADSVNPSSSSSSSSSSSAALPAQHPGYMAIYAYYWGSLSLALVFLALFILITRRADRPLTLSDRAALAVRAAVALTALGLAAAAASERFLMLYLENGATLPTVAACFLIIVAFDRWAKGVSASRLRRELTGSLEHWDNGSQE</sequence>
<dbReference type="InterPro" id="IPR010640">
    <property type="entry name" value="Low_temperature_requirement_A"/>
</dbReference>
<feature type="region of interest" description="Disordered" evidence="1">
    <location>
        <begin position="1"/>
        <end position="29"/>
    </location>
</feature>
<feature type="transmembrane region" description="Helical" evidence="2">
    <location>
        <begin position="349"/>
        <end position="368"/>
    </location>
</feature>
<feature type="transmembrane region" description="Helical" evidence="2">
    <location>
        <begin position="250"/>
        <end position="271"/>
    </location>
</feature>
<organism evidence="3 4">
    <name type="scientific">Verticillium dahliae</name>
    <name type="common">Verticillium wilt</name>
    <dbReference type="NCBI Taxonomy" id="27337"/>
    <lineage>
        <taxon>Eukaryota</taxon>
        <taxon>Fungi</taxon>
        <taxon>Dikarya</taxon>
        <taxon>Ascomycota</taxon>
        <taxon>Pezizomycotina</taxon>
        <taxon>Sordariomycetes</taxon>
        <taxon>Hypocreomycetidae</taxon>
        <taxon>Glomerellales</taxon>
        <taxon>Plectosphaerellaceae</taxon>
        <taxon>Verticillium</taxon>
    </lineage>
</organism>
<gene>
    <name evidence="3" type="ORF">BJF96_g3136</name>
</gene>
<accession>A0AA45ANC9</accession>
<keyword evidence="2" id="KW-0812">Transmembrane</keyword>
<dbReference type="OMA" id="LWWFQFA"/>
<comment type="caution">
    <text evidence="3">The sequence shown here is derived from an EMBL/GenBank/DDBJ whole genome shotgun (WGS) entry which is preliminary data.</text>
</comment>
<dbReference type="Pfam" id="PF06772">
    <property type="entry name" value="LtrA"/>
    <property type="match status" value="1"/>
</dbReference>
<dbReference type="Proteomes" id="UP000236305">
    <property type="component" value="Unassembled WGS sequence"/>
</dbReference>
<evidence type="ECO:0000256" key="2">
    <source>
        <dbReference type="SAM" id="Phobius"/>
    </source>
</evidence>
<keyword evidence="2" id="KW-1133">Transmembrane helix</keyword>
<reference evidence="3 4" key="1">
    <citation type="submission" date="2017-12" db="EMBL/GenBank/DDBJ databases">
        <title>Comparative genomics yields insights into virulence evolution of Verticillium dahliae.</title>
        <authorList>
            <person name="Fan R."/>
            <person name="Armitage A.D."/>
            <person name="Cascant-Lopez E."/>
            <person name="Sobczyk M."/>
            <person name="Cockerton H.M."/>
            <person name="Harrison R.J."/>
        </authorList>
    </citation>
    <scope>NUCLEOTIDE SEQUENCE [LARGE SCALE GENOMIC DNA]</scope>
    <source>
        <strain evidence="3 4">12008</strain>
    </source>
</reference>
<feature type="transmembrane region" description="Helical" evidence="2">
    <location>
        <begin position="214"/>
        <end position="238"/>
    </location>
</feature>
<evidence type="ECO:0000256" key="1">
    <source>
        <dbReference type="SAM" id="MobiDB-lite"/>
    </source>
</evidence>
<evidence type="ECO:0000313" key="4">
    <source>
        <dbReference type="Proteomes" id="UP000236305"/>
    </source>
</evidence>
<dbReference type="PANTHER" id="PTHR42101">
    <property type="entry name" value="CHROMOSOME 16, WHOLE GENOME SHOTGUN SEQUENCE"/>
    <property type="match status" value="1"/>
</dbReference>
<feature type="transmembrane region" description="Helical" evidence="2">
    <location>
        <begin position="389"/>
        <end position="412"/>
    </location>
</feature>
<feature type="transmembrane region" description="Helical" evidence="2">
    <location>
        <begin position="150"/>
        <end position="171"/>
    </location>
</feature>